<feature type="transmembrane region" description="Helical" evidence="8">
    <location>
        <begin position="315"/>
        <end position="336"/>
    </location>
</feature>
<evidence type="ECO:0000256" key="2">
    <source>
        <dbReference type="ARBA" id="ARBA00006859"/>
    </source>
</evidence>
<dbReference type="GO" id="GO:0006465">
    <property type="term" value="P:signal peptide processing"/>
    <property type="evidence" value="ECO:0007669"/>
    <property type="project" value="TreeGrafter"/>
</dbReference>
<evidence type="ECO:0000313" key="10">
    <source>
        <dbReference type="WBParaSite" id="PSAMB.scaffold522size48044.g6675.t2"/>
    </source>
</evidence>
<reference evidence="10" key="1">
    <citation type="submission" date="2022-11" db="UniProtKB">
        <authorList>
            <consortium name="WormBaseParasite"/>
        </authorList>
    </citation>
    <scope>IDENTIFICATION</scope>
</reference>
<evidence type="ECO:0000256" key="4">
    <source>
        <dbReference type="ARBA" id="ARBA00022801"/>
    </source>
</evidence>
<dbReference type="GO" id="GO:0098553">
    <property type="term" value="C:lumenal side of endoplasmic reticulum membrane"/>
    <property type="evidence" value="ECO:0007669"/>
    <property type="project" value="TreeGrafter"/>
</dbReference>
<evidence type="ECO:0000256" key="3">
    <source>
        <dbReference type="ARBA" id="ARBA00022692"/>
    </source>
</evidence>
<comment type="similarity">
    <text evidence="2">Belongs to the peptidase A22B family.</text>
</comment>
<feature type="transmembrane region" description="Helical" evidence="8">
    <location>
        <begin position="146"/>
        <end position="166"/>
    </location>
</feature>
<evidence type="ECO:0000256" key="6">
    <source>
        <dbReference type="ARBA" id="ARBA00022989"/>
    </source>
</evidence>
<dbReference type="AlphaFoldDB" id="A0A914WXM7"/>
<feature type="transmembrane region" description="Helical" evidence="8">
    <location>
        <begin position="37"/>
        <end position="57"/>
    </location>
</feature>
<feature type="transmembrane region" description="Helical" evidence="8">
    <location>
        <begin position="263"/>
        <end position="281"/>
    </location>
</feature>
<sequence length="438" mass="48091">MADTAPPAAPTVDPASNASAANITISFEETMVAYGSLYAMAVFCIVVGSIRSVGYVLEHIREKKLIEASITTKEAKRFPFTASAVLFGLYVFFKYGDVVQAEVGKFIFKRGVETAEDVVANITNGTATATSGGLFSYLPKISKENAMIVLLVLLCWEGSVALAHLLKPVFSAILNRLPIDANSQPRANLPYEINFTRGKKDAPTDVDRLIEWKFDTHDLVSVAVCSLVGISHIYRRHWISNDLIGCAFSLYGIEQLHLASFKGGVLLLAGLFVYDVFWVFATDVMTTVATGINAPILLQFPQDLFQMGWQAKKHAMLGLGDIVIPGIFVALLRRFDCRVLEQGANKKKQLEGKKGRWYFQTTMVAYAAGLTLTIFIMHVFKAAQPALLYLVPACVGVPVALATIRGELSDLWNYSEEHLVKKDDKEAAKDAVAHKKTN</sequence>
<evidence type="ECO:0000256" key="1">
    <source>
        <dbReference type="ARBA" id="ARBA00004477"/>
    </source>
</evidence>
<evidence type="ECO:0000256" key="5">
    <source>
        <dbReference type="ARBA" id="ARBA00022824"/>
    </source>
</evidence>
<dbReference type="InterPro" id="IPR007369">
    <property type="entry name" value="Peptidase_A22B_SPP"/>
</dbReference>
<keyword evidence="5" id="KW-0256">Endoplasmic reticulum</keyword>
<dbReference type="InterPro" id="IPR006639">
    <property type="entry name" value="Preselin/SPP"/>
</dbReference>
<protein>
    <submittedName>
        <fullName evidence="10">Intramembrane protease 2</fullName>
    </submittedName>
</protein>
<keyword evidence="9" id="KW-1185">Reference proteome</keyword>
<accession>A0A914WXM7</accession>
<evidence type="ECO:0000256" key="7">
    <source>
        <dbReference type="ARBA" id="ARBA00023136"/>
    </source>
</evidence>
<keyword evidence="7 8" id="KW-0472">Membrane</keyword>
<dbReference type="Proteomes" id="UP000887566">
    <property type="component" value="Unplaced"/>
</dbReference>
<evidence type="ECO:0000256" key="8">
    <source>
        <dbReference type="SAM" id="Phobius"/>
    </source>
</evidence>
<feature type="transmembrane region" description="Helical" evidence="8">
    <location>
        <begin position="357"/>
        <end position="380"/>
    </location>
</feature>
<keyword evidence="4" id="KW-0378">Hydrolase</keyword>
<keyword evidence="6 8" id="KW-1133">Transmembrane helix</keyword>
<keyword evidence="3 8" id="KW-0812">Transmembrane</keyword>
<organism evidence="9 10">
    <name type="scientific">Plectus sambesii</name>
    <dbReference type="NCBI Taxonomy" id="2011161"/>
    <lineage>
        <taxon>Eukaryota</taxon>
        <taxon>Metazoa</taxon>
        <taxon>Ecdysozoa</taxon>
        <taxon>Nematoda</taxon>
        <taxon>Chromadorea</taxon>
        <taxon>Plectida</taxon>
        <taxon>Plectina</taxon>
        <taxon>Plectoidea</taxon>
        <taxon>Plectidae</taxon>
        <taxon>Plectus</taxon>
    </lineage>
</organism>
<evidence type="ECO:0000313" key="9">
    <source>
        <dbReference type="Proteomes" id="UP000887566"/>
    </source>
</evidence>
<comment type="subcellular location">
    <subcellularLocation>
        <location evidence="1">Endoplasmic reticulum membrane</location>
        <topology evidence="1">Multi-pass membrane protein</topology>
    </subcellularLocation>
</comment>
<feature type="transmembrane region" description="Helical" evidence="8">
    <location>
        <begin position="386"/>
        <end position="404"/>
    </location>
</feature>
<name>A0A914WXM7_9BILA</name>
<dbReference type="Pfam" id="PF04258">
    <property type="entry name" value="Peptidase_A22B"/>
    <property type="match status" value="1"/>
</dbReference>
<dbReference type="PANTHER" id="PTHR12174">
    <property type="entry name" value="SIGNAL PEPTIDE PEPTIDASE"/>
    <property type="match status" value="1"/>
</dbReference>
<feature type="transmembrane region" description="Helical" evidence="8">
    <location>
        <begin position="78"/>
        <end position="96"/>
    </location>
</feature>
<proteinExistence type="inferred from homology"/>
<dbReference type="SMART" id="SM00730">
    <property type="entry name" value="PSN"/>
    <property type="match status" value="1"/>
</dbReference>
<dbReference type="WBParaSite" id="PSAMB.scaffold522size48044.g6675.t2">
    <property type="protein sequence ID" value="PSAMB.scaffold522size48044.g6675.t2"/>
    <property type="gene ID" value="PSAMB.scaffold522size48044.g6675"/>
</dbReference>
<dbReference type="PANTHER" id="PTHR12174:SF23">
    <property type="entry name" value="MINOR HISTOCOMPATIBILITY ANTIGEN H13"/>
    <property type="match status" value="1"/>
</dbReference>
<dbReference type="GO" id="GO:0042500">
    <property type="term" value="F:aspartic endopeptidase activity, intramembrane cleaving"/>
    <property type="evidence" value="ECO:0007669"/>
    <property type="project" value="InterPro"/>
</dbReference>
<dbReference type="GO" id="GO:0098554">
    <property type="term" value="C:cytoplasmic side of endoplasmic reticulum membrane"/>
    <property type="evidence" value="ECO:0007669"/>
    <property type="project" value="TreeGrafter"/>
</dbReference>
<dbReference type="GO" id="GO:0033619">
    <property type="term" value="P:membrane protein proteolysis"/>
    <property type="evidence" value="ECO:0007669"/>
    <property type="project" value="TreeGrafter"/>
</dbReference>